<feature type="chain" id="PRO_5014753240" evidence="1">
    <location>
        <begin position="18"/>
        <end position="69"/>
    </location>
</feature>
<dbReference type="AlphaFoldDB" id="A0A2M4B1S3"/>
<reference evidence="2" key="1">
    <citation type="submission" date="2018-01" db="EMBL/GenBank/DDBJ databases">
        <title>An insight into the sialome of Amazonian anophelines.</title>
        <authorList>
            <person name="Ribeiro J.M."/>
            <person name="Scarpassa V."/>
            <person name="Calvo E."/>
        </authorList>
    </citation>
    <scope>NUCLEOTIDE SEQUENCE</scope>
    <source>
        <tissue evidence="2">Salivary glands</tissue>
    </source>
</reference>
<sequence>MALHASKFPLLLPLLLAVRFREVCLWCKAEGIWWKRLSYRIPCIGHQSNATMWGDRGREKKRGERKEEL</sequence>
<proteinExistence type="predicted"/>
<keyword evidence="1" id="KW-0732">Signal</keyword>
<name>A0A2M4B1S3_9DIPT</name>
<feature type="signal peptide" evidence="1">
    <location>
        <begin position="1"/>
        <end position="17"/>
    </location>
</feature>
<protein>
    <submittedName>
        <fullName evidence="2">Putative secreted protein</fullName>
    </submittedName>
</protein>
<evidence type="ECO:0000313" key="2">
    <source>
        <dbReference type="EMBL" id="MBW47001.1"/>
    </source>
</evidence>
<evidence type="ECO:0000256" key="1">
    <source>
        <dbReference type="SAM" id="SignalP"/>
    </source>
</evidence>
<organism evidence="2">
    <name type="scientific">Anopheles triannulatus</name>
    <dbReference type="NCBI Taxonomy" id="58253"/>
    <lineage>
        <taxon>Eukaryota</taxon>
        <taxon>Metazoa</taxon>
        <taxon>Ecdysozoa</taxon>
        <taxon>Arthropoda</taxon>
        <taxon>Hexapoda</taxon>
        <taxon>Insecta</taxon>
        <taxon>Pterygota</taxon>
        <taxon>Neoptera</taxon>
        <taxon>Endopterygota</taxon>
        <taxon>Diptera</taxon>
        <taxon>Nematocera</taxon>
        <taxon>Culicoidea</taxon>
        <taxon>Culicidae</taxon>
        <taxon>Anophelinae</taxon>
        <taxon>Anopheles</taxon>
    </lineage>
</organism>
<accession>A0A2M4B1S3</accession>
<dbReference type="EMBL" id="GGFK01013680">
    <property type="protein sequence ID" value="MBW47001.1"/>
    <property type="molecule type" value="Transcribed_RNA"/>
</dbReference>